<sequence>MRVPGYRDTPPRPWDTTADVDPGEAADFLRRCYAENPKFGPVGPRLAVVAAQLAATGTYTHTPDELAYGAKLAWRNASRCIGRLYWRSLVVLDRRRAHTADDIFSLLVTHLRIAGGHRPIGDGRIGEATRPGHIRPVISIFAPAVPGRPYARVHNEQLIRYAGHDSAGGVVGDPRYVEFTARMRAYGWQSTGAPYEVLPLAIETPAEGVRLYRLPADAVLEVPIRHPEYDWFAELELRWHAVPAIANMRLTVGGVHYPLAPFSGWYMGTEIGARNLADADRYNLLPEVARRLDLDTTRESTLWRDRALVELNRAVLWSFESAGVRIADHHTESDRFLRHLANEERVGRPTPADWTWIVPPMSGGLTGVFHRYYDEADQRPNFYLDEEARHLGRYGTPPPGCPAHRPAGGAEPAAAPAAAPAETSAPASRRAGTAPAARPGVPAAEGAPALSARIAPPVRRRPTYAGDAREPGP</sequence>
<dbReference type="InterPro" id="IPR004030">
    <property type="entry name" value="NOS_N"/>
</dbReference>
<dbReference type="Gene3D" id="3.90.340.10">
    <property type="entry name" value="Nitric Oxide Synthase, Chain A, domain 1"/>
    <property type="match status" value="1"/>
</dbReference>
<dbReference type="AlphaFoldDB" id="A0A8J3BM08"/>
<keyword evidence="8" id="KW-1185">Reference proteome</keyword>
<keyword evidence="4" id="KW-0408">Iron</keyword>
<evidence type="ECO:0000256" key="5">
    <source>
        <dbReference type="SAM" id="MobiDB-lite"/>
    </source>
</evidence>
<organism evidence="7 8">
    <name type="scientific">Pilimelia terevasa</name>
    <dbReference type="NCBI Taxonomy" id="53372"/>
    <lineage>
        <taxon>Bacteria</taxon>
        <taxon>Bacillati</taxon>
        <taxon>Actinomycetota</taxon>
        <taxon>Actinomycetes</taxon>
        <taxon>Micromonosporales</taxon>
        <taxon>Micromonosporaceae</taxon>
        <taxon>Pilimelia</taxon>
    </lineage>
</organism>
<comment type="caution">
    <text evidence="7">The sequence shown here is derived from an EMBL/GenBank/DDBJ whole genome shotgun (WGS) entry which is preliminary data.</text>
</comment>
<dbReference type="SUPFAM" id="SSF56512">
    <property type="entry name" value="Nitric oxide (NO) synthase oxygenase domain"/>
    <property type="match status" value="1"/>
</dbReference>
<evidence type="ECO:0000256" key="1">
    <source>
        <dbReference type="ARBA" id="ARBA00022617"/>
    </source>
</evidence>
<dbReference type="Pfam" id="PF02898">
    <property type="entry name" value="NO_synthase"/>
    <property type="match status" value="1"/>
</dbReference>
<reference evidence="7" key="2">
    <citation type="submission" date="2020-09" db="EMBL/GenBank/DDBJ databases">
        <authorList>
            <person name="Sun Q."/>
            <person name="Ohkuma M."/>
        </authorList>
    </citation>
    <scope>NUCLEOTIDE SEQUENCE</scope>
    <source>
        <strain evidence="7">JCM 3091</strain>
    </source>
</reference>
<evidence type="ECO:0000259" key="6">
    <source>
        <dbReference type="PROSITE" id="PS60001"/>
    </source>
</evidence>
<evidence type="ECO:0000256" key="2">
    <source>
        <dbReference type="ARBA" id="ARBA00022723"/>
    </source>
</evidence>
<keyword evidence="2" id="KW-0479">Metal-binding</keyword>
<evidence type="ECO:0000313" key="8">
    <source>
        <dbReference type="Proteomes" id="UP000662200"/>
    </source>
</evidence>
<dbReference type="EMBL" id="BMQC01000002">
    <property type="protein sequence ID" value="GGK18798.1"/>
    <property type="molecule type" value="Genomic_DNA"/>
</dbReference>
<keyword evidence="1" id="KW-0349">Heme</keyword>
<protein>
    <recommendedName>
        <fullName evidence="6">Nitric oxide synthase (NOS) domain-containing protein</fullName>
    </recommendedName>
</protein>
<dbReference type="InterPro" id="IPR044940">
    <property type="entry name" value="NOS_dom_2"/>
</dbReference>
<gene>
    <name evidence="7" type="ORF">GCM10010124_09280</name>
</gene>
<dbReference type="InterPro" id="IPR044944">
    <property type="entry name" value="NOS_dom_3"/>
</dbReference>
<evidence type="ECO:0000256" key="3">
    <source>
        <dbReference type="ARBA" id="ARBA00023002"/>
    </source>
</evidence>
<dbReference type="GO" id="GO:0006809">
    <property type="term" value="P:nitric oxide biosynthetic process"/>
    <property type="evidence" value="ECO:0007669"/>
    <property type="project" value="InterPro"/>
</dbReference>
<dbReference type="GO" id="GO:0046872">
    <property type="term" value="F:metal ion binding"/>
    <property type="evidence" value="ECO:0007669"/>
    <property type="project" value="UniProtKB-KW"/>
</dbReference>
<reference evidence="7" key="1">
    <citation type="journal article" date="2014" name="Int. J. Syst. Evol. Microbiol.">
        <title>Complete genome sequence of Corynebacterium casei LMG S-19264T (=DSM 44701T), isolated from a smear-ripened cheese.</title>
        <authorList>
            <consortium name="US DOE Joint Genome Institute (JGI-PGF)"/>
            <person name="Walter F."/>
            <person name="Albersmeier A."/>
            <person name="Kalinowski J."/>
            <person name="Ruckert C."/>
        </authorList>
    </citation>
    <scope>NUCLEOTIDE SEQUENCE</scope>
    <source>
        <strain evidence="7">JCM 3091</strain>
    </source>
</reference>
<dbReference type="Gene3D" id="3.90.1230.10">
    <property type="entry name" value="Nitric Oxide Synthase, Chain A, domain 3"/>
    <property type="match status" value="1"/>
</dbReference>
<dbReference type="PANTHER" id="PTHR43410">
    <property type="entry name" value="NITRIC OXIDE SYNTHASE OXYGENASE"/>
    <property type="match status" value="1"/>
</dbReference>
<keyword evidence="3" id="KW-0560">Oxidoreductase</keyword>
<dbReference type="PANTHER" id="PTHR43410:SF1">
    <property type="entry name" value="NITRIC OXIDE SYNTHASE"/>
    <property type="match status" value="1"/>
</dbReference>
<dbReference type="PROSITE" id="PS60001">
    <property type="entry name" value="NOS"/>
    <property type="match status" value="1"/>
</dbReference>
<dbReference type="InterPro" id="IPR044943">
    <property type="entry name" value="NOS_dom_1"/>
</dbReference>
<dbReference type="InterPro" id="IPR036119">
    <property type="entry name" value="NOS_N_sf"/>
</dbReference>
<dbReference type="Gene3D" id="3.90.440.10">
    <property type="entry name" value="Nitric Oxide Synthase,Heme Domain,Chain A domain 2"/>
    <property type="match status" value="1"/>
</dbReference>
<evidence type="ECO:0000313" key="7">
    <source>
        <dbReference type="EMBL" id="GGK18798.1"/>
    </source>
</evidence>
<evidence type="ECO:0000256" key="4">
    <source>
        <dbReference type="ARBA" id="ARBA00023004"/>
    </source>
</evidence>
<feature type="region of interest" description="Disordered" evidence="5">
    <location>
        <begin position="393"/>
        <end position="473"/>
    </location>
</feature>
<accession>A0A8J3BM08</accession>
<feature type="domain" description="Nitric oxide synthase (NOS)" evidence="6">
    <location>
        <begin position="79"/>
        <end position="86"/>
    </location>
</feature>
<dbReference type="InterPro" id="IPR050607">
    <property type="entry name" value="NOS"/>
</dbReference>
<proteinExistence type="predicted"/>
<dbReference type="Proteomes" id="UP000662200">
    <property type="component" value="Unassembled WGS sequence"/>
</dbReference>
<dbReference type="GO" id="GO:0004517">
    <property type="term" value="F:nitric-oxide synthase activity"/>
    <property type="evidence" value="ECO:0007669"/>
    <property type="project" value="InterPro"/>
</dbReference>
<name>A0A8J3BM08_9ACTN</name>
<dbReference type="RefSeq" id="WP_229789346.1">
    <property type="nucleotide sequence ID" value="NZ_BMQC01000002.1"/>
</dbReference>
<feature type="compositionally biased region" description="Low complexity" evidence="5">
    <location>
        <begin position="402"/>
        <end position="449"/>
    </location>
</feature>